<name>A0A077ZSC3_STYLE</name>
<organism evidence="2 3">
    <name type="scientific">Stylonychia lemnae</name>
    <name type="common">Ciliate</name>
    <dbReference type="NCBI Taxonomy" id="5949"/>
    <lineage>
        <taxon>Eukaryota</taxon>
        <taxon>Sar</taxon>
        <taxon>Alveolata</taxon>
        <taxon>Ciliophora</taxon>
        <taxon>Intramacronucleata</taxon>
        <taxon>Spirotrichea</taxon>
        <taxon>Stichotrichia</taxon>
        <taxon>Sporadotrichida</taxon>
        <taxon>Oxytrichidae</taxon>
        <taxon>Stylonychinae</taxon>
        <taxon>Stylonychia</taxon>
    </lineage>
</organism>
<evidence type="ECO:0000256" key="1">
    <source>
        <dbReference type="SAM" id="MobiDB-lite"/>
    </source>
</evidence>
<dbReference type="InParanoid" id="A0A077ZSC3"/>
<feature type="compositionally biased region" description="Polar residues" evidence="1">
    <location>
        <begin position="321"/>
        <end position="333"/>
    </location>
</feature>
<keyword evidence="3" id="KW-1185">Reference proteome</keyword>
<evidence type="ECO:0000313" key="2">
    <source>
        <dbReference type="EMBL" id="CDW72429.1"/>
    </source>
</evidence>
<dbReference type="Proteomes" id="UP000039865">
    <property type="component" value="Unassembled WGS sequence"/>
</dbReference>
<reference evidence="2 3" key="1">
    <citation type="submission" date="2014-06" db="EMBL/GenBank/DDBJ databases">
        <authorList>
            <person name="Swart Estienne"/>
        </authorList>
    </citation>
    <scope>NUCLEOTIDE SEQUENCE [LARGE SCALE GENOMIC DNA]</scope>
    <source>
        <strain evidence="2 3">130c</strain>
    </source>
</reference>
<proteinExistence type="predicted"/>
<dbReference type="EMBL" id="CCKQ01001333">
    <property type="protein sequence ID" value="CDW72429.1"/>
    <property type="molecule type" value="Genomic_DNA"/>
</dbReference>
<feature type="compositionally biased region" description="Basic and acidic residues" evidence="1">
    <location>
        <begin position="306"/>
        <end position="318"/>
    </location>
</feature>
<feature type="region of interest" description="Disordered" evidence="1">
    <location>
        <begin position="207"/>
        <end position="230"/>
    </location>
</feature>
<sequence>MYYFFDLTVQESTNKQLVCLMCWGFLTQYQKKKHNAHSVYIITPQFCRNEDMFVKKAHEHNKLKENNTLIALFNSQCAQLIENHYMQPVRGAQHKPVMPTQAAYVQGAQQMNLPPNTQNFIELRNLSQRQLDQEMRLKRFLYMHQELKDQFETQQTQLKLILNKLEEFQNSNCKCDKIVLPNSQPSQADVKLGFSQKSHDLINSQNENYKQSQSTNTNPHPLDPFQNSQNFSNHLTETKIEQINRDMVSMAFATNQSGLTAKDIIVDTSALFNLDGYGLKPKQEYEEDLKLTQSGFTNIKSKKRKSTDSPKDDLKPDTIETMLTPTTNPSNESSEPKVSKRGSPQIGKTICLSEIQTIENFKFKRTR</sequence>
<evidence type="ECO:0000313" key="3">
    <source>
        <dbReference type="Proteomes" id="UP000039865"/>
    </source>
</evidence>
<gene>
    <name evidence="2" type="primary">Contig4458.g4755</name>
    <name evidence="2" type="ORF">STYLEM_1389</name>
</gene>
<protein>
    <submittedName>
        <fullName evidence="2">Uncharacterized protein</fullName>
    </submittedName>
</protein>
<feature type="region of interest" description="Disordered" evidence="1">
    <location>
        <begin position="300"/>
        <end position="346"/>
    </location>
</feature>
<accession>A0A077ZSC3</accession>
<dbReference type="AlphaFoldDB" id="A0A077ZSC3"/>
<dbReference type="OrthoDB" id="10679072at2759"/>